<organism evidence="2 3">
    <name type="scientific">Anaerotignum faecicola</name>
    <dbReference type="NCBI Taxonomy" id="2358141"/>
    <lineage>
        <taxon>Bacteria</taxon>
        <taxon>Bacillati</taxon>
        <taxon>Bacillota</taxon>
        <taxon>Clostridia</taxon>
        <taxon>Lachnospirales</taxon>
        <taxon>Anaerotignaceae</taxon>
        <taxon>Anaerotignum</taxon>
    </lineage>
</organism>
<dbReference type="EMBL" id="BHVZ01000014">
    <property type="protein sequence ID" value="GCB30573.1"/>
    <property type="molecule type" value="Genomic_DNA"/>
</dbReference>
<protein>
    <submittedName>
        <fullName evidence="2">Uncharacterized protein</fullName>
    </submittedName>
</protein>
<keyword evidence="3" id="KW-1185">Reference proteome</keyword>
<sequence>MRTYKRQTSEGFHEQNKKTPEKKKAIQSGENLFQGDAFYRNGIRGFGRRCLLRLS</sequence>
<evidence type="ECO:0000313" key="2">
    <source>
        <dbReference type="EMBL" id="GCB30573.1"/>
    </source>
</evidence>
<evidence type="ECO:0000313" key="3">
    <source>
        <dbReference type="Proteomes" id="UP000287361"/>
    </source>
</evidence>
<feature type="compositionally biased region" description="Basic and acidic residues" evidence="1">
    <location>
        <begin position="7"/>
        <end position="24"/>
    </location>
</feature>
<comment type="caution">
    <text evidence="2">The sequence shown here is derived from an EMBL/GenBank/DDBJ whole genome shotgun (WGS) entry which is preliminary data.</text>
</comment>
<name>A0A401LGD1_9FIRM</name>
<dbReference type="AlphaFoldDB" id="A0A401LGD1"/>
<gene>
    <name evidence="2" type="ORF">KGMB03357_22340</name>
</gene>
<feature type="region of interest" description="Disordered" evidence="1">
    <location>
        <begin position="1"/>
        <end position="26"/>
    </location>
</feature>
<evidence type="ECO:0000256" key="1">
    <source>
        <dbReference type="SAM" id="MobiDB-lite"/>
    </source>
</evidence>
<reference evidence="2 3" key="1">
    <citation type="submission" date="2018-10" db="EMBL/GenBank/DDBJ databases">
        <title>Draft Genome Sequence of Anaerotignum sp. KCTC 15736.</title>
        <authorList>
            <person name="Choi S.H."/>
            <person name="Kim J.S."/>
            <person name="Kang S.W."/>
            <person name="Lee J.S."/>
            <person name="Park S.H."/>
        </authorList>
    </citation>
    <scope>NUCLEOTIDE SEQUENCE [LARGE SCALE GENOMIC DNA]</scope>
    <source>
        <strain evidence="2 3">KCTC 15736</strain>
    </source>
</reference>
<proteinExistence type="predicted"/>
<accession>A0A401LGD1</accession>
<dbReference type="Proteomes" id="UP000287361">
    <property type="component" value="Unassembled WGS sequence"/>
</dbReference>